<dbReference type="Proteomes" id="UP001449657">
    <property type="component" value="Chromosome"/>
</dbReference>
<dbReference type="InterPro" id="IPR020843">
    <property type="entry name" value="ER"/>
</dbReference>
<proteinExistence type="predicted"/>
<reference evidence="5 6" key="1">
    <citation type="submission" date="2024-03" db="EMBL/GenBank/DDBJ databases">
        <title>Chitinophaga caseinilytica sp. nov., a casein hydrolysing bacterium isolated from forest soil.</title>
        <authorList>
            <person name="Lee D.S."/>
            <person name="Han D.M."/>
            <person name="Baek J.H."/>
            <person name="Choi D.G."/>
            <person name="Jeon J.H."/>
            <person name="Jeon C.O."/>
        </authorList>
    </citation>
    <scope>NUCLEOTIDE SEQUENCE [LARGE SCALE GENOMIC DNA]</scope>
    <source>
        <strain evidence="5 6">KACC 19118</strain>
    </source>
</reference>
<dbReference type="SUPFAM" id="SSF51735">
    <property type="entry name" value="NAD(P)-binding Rossmann-fold domains"/>
    <property type="match status" value="1"/>
</dbReference>
<evidence type="ECO:0000313" key="6">
    <source>
        <dbReference type="Proteomes" id="UP001449657"/>
    </source>
</evidence>
<dbReference type="SUPFAM" id="SSF50129">
    <property type="entry name" value="GroES-like"/>
    <property type="match status" value="1"/>
</dbReference>
<dbReference type="Gene3D" id="3.40.50.720">
    <property type="entry name" value="NAD(P)-binding Rossmann-like Domain"/>
    <property type="match status" value="1"/>
</dbReference>
<keyword evidence="1" id="KW-0479">Metal-binding</keyword>
<evidence type="ECO:0000256" key="3">
    <source>
        <dbReference type="ARBA" id="ARBA00023002"/>
    </source>
</evidence>
<dbReference type="InterPro" id="IPR050129">
    <property type="entry name" value="Zn_alcohol_dh"/>
</dbReference>
<dbReference type="InterPro" id="IPR013149">
    <property type="entry name" value="ADH-like_C"/>
</dbReference>
<dbReference type="SMART" id="SM00829">
    <property type="entry name" value="PKS_ER"/>
    <property type="match status" value="1"/>
</dbReference>
<keyword evidence="2" id="KW-0862">Zinc</keyword>
<feature type="domain" description="Enoyl reductase (ER)" evidence="4">
    <location>
        <begin position="18"/>
        <end position="363"/>
    </location>
</feature>
<dbReference type="InterPro" id="IPR011032">
    <property type="entry name" value="GroES-like_sf"/>
</dbReference>
<gene>
    <name evidence="5" type="ORF">WJU22_24000</name>
</gene>
<dbReference type="PANTHER" id="PTHR43401:SF2">
    <property type="entry name" value="L-THREONINE 3-DEHYDROGENASE"/>
    <property type="match status" value="1"/>
</dbReference>
<dbReference type="CDD" id="cd08231">
    <property type="entry name" value="MDR_TM0436_like"/>
    <property type="match status" value="1"/>
</dbReference>
<dbReference type="InterPro" id="IPR013154">
    <property type="entry name" value="ADH-like_N"/>
</dbReference>
<evidence type="ECO:0000259" key="4">
    <source>
        <dbReference type="SMART" id="SM00829"/>
    </source>
</evidence>
<evidence type="ECO:0000256" key="1">
    <source>
        <dbReference type="ARBA" id="ARBA00022723"/>
    </source>
</evidence>
<sequence length="366" mass="39387">MSATSGKNGRLVLFDGPGTPFRTETHAVRALHPGEILVRNIYTTLCGSDLHTFCGLRSEPCPTVLGHEIVGEIVQLHPSHPGTDLQGNALRPGDRITWTIFASDPQSANALRGMPQKGEGLFKYGHARAAGDEVFHGGLAEFCILQPHTGIIKLPEEIPLPVAATLNCSVSTVAGALRTAGDLLGKKVLITGMGHLGIMCAAMCREAGASWTGAADINETRLRESLQFGVDAVFNMQQDATGLTAILREQTGGVDVVFDMSGSPAAMEFGISCLAIGGCAVWIGAVFQTRPVSVNPEKIIRNLLTIRGLHNYNFEDFRNAFAFIHANWKKYPFASMIEKEFTLGETQAAFEYAVARKPLRVGVRLT</sequence>
<evidence type="ECO:0000256" key="2">
    <source>
        <dbReference type="ARBA" id="ARBA00022833"/>
    </source>
</evidence>
<dbReference type="Pfam" id="PF08240">
    <property type="entry name" value="ADH_N"/>
    <property type="match status" value="1"/>
</dbReference>
<dbReference type="Pfam" id="PF00107">
    <property type="entry name" value="ADH_zinc_N"/>
    <property type="match status" value="1"/>
</dbReference>
<dbReference type="InterPro" id="IPR036291">
    <property type="entry name" value="NAD(P)-bd_dom_sf"/>
</dbReference>
<keyword evidence="6" id="KW-1185">Reference proteome</keyword>
<dbReference type="PANTHER" id="PTHR43401">
    <property type="entry name" value="L-THREONINE 3-DEHYDROGENASE"/>
    <property type="match status" value="1"/>
</dbReference>
<dbReference type="EMBL" id="CP150096">
    <property type="protein sequence ID" value="WZN45966.1"/>
    <property type="molecule type" value="Genomic_DNA"/>
</dbReference>
<dbReference type="Gene3D" id="3.90.180.10">
    <property type="entry name" value="Medium-chain alcohol dehydrogenases, catalytic domain"/>
    <property type="match status" value="1"/>
</dbReference>
<dbReference type="RefSeq" id="WP_341840707.1">
    <property type="nucleotide sequence ID" value="NZ_CP149792.1"/>
</dbReference>
<name>A0ABZ2Z101_9BACT</name>
<evidence type="ECO:0000313" key="5">
    <source>
        <dbReference type="EMBL" id="WZN45966.1"/>
    </source>
</evidence>
<protein>
    <submittedName>
        <fullName evidence="5">Zinc-binding dehydrogenase</fullName>
    </submittedName>
</protein>
<keyword evidence="3" id="KW-0560">Oxidoreductase</keyword>
<organism evidence="5 6">
    <name type="scientific">Chitinophaga caseinilytica</name>
    <dbReference type="NCBI Taxonomy" id="2267521"/>
    <lineage>
        <taxon>Bacteria</taxon>
        <taxon>Pseudomonadati</taxon>
        <taxon>Bacteroidota</taxon>
        <taxon>Chitinophagia</taxon>
        <taxon>Chitinophagales</taxon>
        <taxon>Chitinophagaceae</taxon>
        <taxon>Chitinophaga</taxon>
    </lineage>
</organism>
<accession>A0ABZ2Z101</accession>